<dbReference type="InterPro" id="IPR018114">
    <property type="entry name" value="TRYPSIN_HIS"/>
</dbReference>
<dbReference type="InterPro" id="IPR001254">
    <property type="entry name" value="Trypsin_dom"/>
</dbReference>
<dbReference type="Pfam" id="PF00089">
    <property type="entry name" value="Trypsin"/>
    <property type="match status" value="1"/>
</dbReference>
<protein>
    <submittedName>
        <fullName evidence="4">Putative serine protease</fullName>
    </submittedName>
</protein>
<dbReference type="PANTHER" id="PTHR24252">
    <property type="entry name" value="ACROSIN-RELATED"/>
    <property type="match status" value="1"/>
</dbReference>
<feature type="domain" description="Peptidase S1" evidence="3">
    <location>
        <begin position="37"/>
        <end position="224"/>
    </location>
</feature>
<keyword evidence="2" id="KW-0732">Signal</keyword>
<proteinExistence type="predicted"/>
<keyword evidence="4" id="KW-0645">Protease</keyword>
<dbReference type="EMBL" id="GIKN01004381">
    <property type="protein sequence ID" value="NIE46654.1"/>
    <property type="molecule type" value="Transcribed_RNA"/>
</dbReference>
<evidence type="ECO:0000256" key="1">
    <source>
        <dbReference type="ARBA" id="ARBA00023157"/>
    </source>
</evidence>
<dbReference type="GO" id="GO:0006508">
    <property type="term" value="P:proteolysis"/>
    <property type="evidence" value="ECO:0007669"/>
    <property type="project" value="UniProtKB-KW"/>
</dbReference>
<evidence type="ECO:0000256" key="2">
    <source>
        <dbReference type="SAM" id="SignalP"/>
    </source>
</evidence>
<feature type="chain" id="PRO_5026167624" evidence="2">
    <location>
        <begin position="17"/>
        <end position="224"/>
    </location>
</feature>
<keyword evidence="1" id="KW-1015">Disulfide bond</keyword>
<dbReference type="Gene3D" id="2.40.10.10">
    <property type="entry name" value="Trypsin-like serine proteases"/>
    <property type="match status" value="2"/>
</dbReference>
<keyword evidence="4" id="KW-0378">Hydrolase</keyword>
<dbReference type="PROSITE" id="PS00134">
    <property type="entry name" value="TRYPSIN_HIS"/>
    <property type="match status" value="1"/>
</dbReference>
<dbReference type="InterPro" id="IPR009003">
    <property type="entry name" value="Peptidase_S1_PA"/>
</dbReference>
<evidence type="ECO:0000259" key="3">
    <source>
        <dbReference type="PROSITE" id="PS50240"/>
    </source>
</evidence>
<evidence type="ECO:0000313" key="4">
    <source>
        <dbReference type="EMBL" id="NIE46654.1"/>
    </source>
</evidence>
<dbReference type="SUPFAM" id="SSF50494">
    <property type="entry name" value="Trypsin-like serine proteases"/>
    <property type="match status" value="1"/>
</dbReference>
<accession>A0A6G5A6R1</accession>
<dbReference type="GO" id="GO:0004252">
    <property type="term" value="F:serine-type endopeptidase activity"/>
    <property type="evidence" value="ECO:0007669"/>
    <property type="project" value="InterPro"/>
</dbReference>
<sequence length="224" mass="25110">MISFPALVIILSVVTSKVVLDSINPPGCGVAKALGKIVDGETIERIRMPWMVHTVTKYKIQQKYMQLACGGTILSRNFILTAAHCVSFGYQRPWSIDVRYNSTYLEEGPIASAKDVIRHPRFSMTTIANDIALVKLAQPLLFDKFVKPICLPMRRLQLVNKKAFASGWGKVTEGGKSTDRLRYLETKFLPFRKCNPSFNPLVQQDVFTGTQVCARNERQGRLSG</sequence>
<dbReference type="SMART" id="SM00020">
    <property type="entry name" value="Tryp_SPc"/>
    <property type="match status" value="1"/>
</dbReference>
<dbReference type="CDD" id="cd00190">
    <property type="entry name" value="Tryp_SPc"/>
    <property type="match status" value="1"/>
</dbReference>
<dbReference type="InterPro" id="IPR043504">
    <property type="entry name" value="Peptidase_S1_PA_chymotrypsin"/>
</dbReference>
<feature type="signal peptide" evidence="2">
    <location>
        <begin position="1"/>
        <end position="16"/>
    </location>
</feature>
<dbReference type="PROSITE" id="PS50240">
    <property type="entry name" value="TRYPSIN_DOM"/>
    <property type="match status" value="1"/>
</dbReference>
<dbReference type="PANTHER" id="PTHR24252:SF7">
    <property type="entry name" value="HYALIN"/>
    <property type="match status" value="1"/>
</dbReference>
<dbReference type="FunFam" id="2.40.10.10:FF:000068">
    <property type="entry name" value="transmembrane protease serine 2"/>
    <property type="match status" value="1"/>
</dbReference>
<organism evidence="4">
    <name type="scientific">Rhipicephalus microplus</name>
    <name type="common">Cattle tick</name>
    <name type="synonym">Boophilus microplus</name>
    <dbReference type="NCBI Taxonomy" id="6941"/>
    <lineage>
        <taxon>Eukaryota</taxon>
        <taxon>Metazoa</taxon>
        <taxon>Ecdysozoa</taxon>
        <taxon>Arthropoda</taxon>
        <taxon>Chelicerata</taxon>
        <taxon>Arachnida</taxon>
        <taxon>Acari</taxon>
        <taxon>Parasitiformes</taxon>
        <taxon>Ixodida</taxon>
        <taxon>Ixodoidea</taxon>
        <taxon>Ixodidae</taxon>
        <taxon>Rhipicephalinae</taxon>
        <taxon>Rhipicephalus</taxon>
        <taxon>Boophilus</taxon>
    </lineage>
</organism>
<dbReference type="InterPro" id="IPR001314">
    <property type="entry name" value="Peptidase_S1A"/>
</dbReference>
<dbReference type="PRINTS" id="PR00722">
    <property type="entry name" value="CHYMOTRYPSIN"/>
</dbReference>
<reference evidence="4" key="1">
    <citation type="submission" date="2020-03" db="EMBL/GenBank/DDBJ databases">
        <title>A transcriptome and proteome of the tick Rhipicephalus microplus shaped by the genetic composition of its hosts and developmental stage.</title>
        <authorList>
            <person name="Garcia G.R."/>
            <person name="Ribeiro J.M.C."/>
            <person name="Maruyama S.R."/>
            <person name="Gardinasse L.G."/>
            <person name="Nelson K."/>
            <person name="Ferreira B.R."/>
            <person name="Andrade T.G."/>
            <person name="Santos I.K.F.M."/>
        </authorList>
    </citation>
    <scope>NUCLEOTIDE SEQUENCE</scope>
    <source>
        <strain evidence="4">NSGR</strain>
        <tissue evidence="4">Salivary glands</tissue>
    </source>
</reference>
<name>A0A6G5A6R1_RHIMP</name>
<dbReference type="AlphaFoldDB" id="A0A6G5A6R1"/>
<dbReference type="OrthoDB" id="6485747at2759"/>
<dbReference type="VEuPathDB" id="VectorBase:LOC119165369"/>